<dbReference type="InterPro" id="IPR019885">
    <property type="entry name" value="Tscrpt_reg_HTH_AsnC-type_CS"/>
</dbReference>
<dbReference type="Pfam" id="PF13412">
    <property type="entry name" value="HTH_24"/>
    <property type="match status" value="1"/>
</dbReference>
<organism evidence="5 6">
    <name type="scientific">Zoogloea dura</name>
    <dbReference type="NCBI Taxonomy" id="2728840"/>
    <lineage>
        <taxon>Bacteria</taxon>
        <taxon>Pseudomonadati</taxon>
        <taxon>Pseudomonadota</taxon>
        <taxon>Betaproteobacteria</taxon>
        <taxon>Rhodocyclales</taxon>
        <taxon>Zoogloeaceae</taxon>
        <taxon>Zoogloea</taxon>
    </lineage>
</organism>
<dbReference type="SUPFAM" id="SSF46785">
    <property type="entry name" value="Winged helix' DNA-binding domain"/>
    <property type="match status" value="1"/>
</dbReference>
<evidence type="ECO:0000259" key="4">
    <source>
        <dbReference type="PROSITE" id="PS50956"/>
    </source>
</evidence>
<dbReference type="PROSITE" id="PS00519">
    <property type="entry name" value="HTH_ASNC_1"/>
    <property type="match status" value="1"/>
</dbReference>
<feature type="domain" description="HTH asnC-type" evidence="4">
    <location>
        <begin position="3"/>
        <end position="64"/>
    </location>
</feature>
<dbReference type="InterPro" id="IPR011008">
    <property type="entry name" value="Dimeric_a/b-barrel"/>
</dbReference>
<sequence>MQLDVIDMRILVALQHNGRLSNQDLADRIALSPSACLRRVRALEDHGLIRGYHALLDARKLGFELEAVVHVTLDREEEDWHNKFNEQIRVFDEVTTAYVVSGPCNYVLHVRTRTLAEFSRFIIDKLNKLPGMRDICSYIVMETIKSTTLRLPIDDSQLVRPPPGL</sequence>
<evidence type="ECO:0000256" key="3">
    <source>
        <dbReference type="ARBA" id="ARBA00023163"/>
    </source>
</evidence>
<dbReference type="AlphaFoldDB" id="A0A848G9W8"/>
<dbReference type="Gene3D" id="1.10.10.10">
    <property type="entry name" value="Winged helix-like DNA-binding domain superfamily/Winged helix DNA-binding domain"/>
    <property type="match status" value="1"/>
</dbReference>
<dbReference type="Proteomes" id="UP000580043">
    <property type="component" value="Unassembled WGS sequence"/>
</dbReference>
<keyword evidence="1" id="KW-0805">Transcription regulation</keyword>
<dbReference type="SUPFAM" id="SSF54909">
    <property type="entry name" value="Dimeric alpha+beta barrel"/>
    <property type="match status" value="1"/>
</dbReference>
<keyword evidence="2" id="KW-0238">DNA-binding</keyword>
<dbReference type="Gene3D" id="3.30.70.920">
    <property type="match status" value="1"/>
</dbReference>
<dbReference type="InterPro" id="IPR036388">
    <property type="entry name" value="WH-like_DNA-bd_sf"/>
</dbReference>
<evidence type="ECO:0000256" key="2">
    <source>
        <dbReference type="ARBA" id="ARBA00023125"/>
    </source>
</evidence>
<dbReference type="Pfam" id="PF01037">
    <property type="entry name" value="AsnC_trans_reg"/>
    <property type="match status" value="1"/>
</dbReference>
<dbReference type="InterPro" id="IPR000485">
    <property type="entry name" value="AsnC-type_HTH_dom"/>
</dbReference>
<comment type="caution">
    <text evidence="5">The sequence shown here is derived from an EMBL/GenBank/DDBJ whole genome shotgun (WGS) entry which is preliminary data.</text>
</comment>
<dbReference type="InterPro" id="IPR019888">
    <property type="entry name" value="Tscrpt_reg_AsnC-like"/>
</dbReference>
<dbReference type="PANTHER" id="PTHR30154:SF46">
    <property type="entry name" value="TRANSCRIPTIONAL REGULATORY PROTEIN"/>
    <property type="match status" value="1"/>
</dbReference>
<keyword evidence="3" id="KW-0804">Transcription</keyword>
<dbReference type="SMART" id="SM00344">
    <property type="entry name" value="HTH_ASNC"/>
    <property type="match status" value="1"/>
</dbReference>
<proteinExistence type="predicted"/>
<keyword evidence="6" id="KW-1185">Reference proteome</keyword>
<dbReference type="PRINTS" id="PR00033">
    <property type="entry name" value="HTHASNC"/>
</dbReference>
<dbReference type="PROSITE" id="PS50956">
    <property type="entry name" value="HTH_ASNC_2"/>
    <property type="match status" value="1"/>
</dbReference>
<evidence type="ECO:0000256" key="1">
    <source>
        <dbReference type="ARBA" id="ARBA00023015"/>
    </source>
</evidence>
<dbReference type="InterPro" id="IPR036390">
    <property type="entry name" value="WH_DNA-bd_sf"/>
</dbReference>
<evidence type="ECO:0000313" key="6">
    <source>
        <dbReference type="Proteomes" id="UP000580043"/>
    </source>
</evidence>
<dbReference type="GO" id="GO:0006355">
    <property type="term" value="P:regulation of DNA-templated transcription"/>
    <property type="evidence" value="ECO:0007669"/>
    <property type="project" value="UniProtKB-ARBA"/>
</dbReference>
<dbReference type="CDD" id="cd00090">
    <property type="entry name" value="HTH_ARSR"/>
    <property type="match status" value="1"/>
</dbReference>
<dbReference type="RefSeq" id="WP_169147818.1">
    <property type="nucleotide sequence ID" value="NZ_JABBGA010000024.1"/>
</dbReference>
<dbReference type="PANTHER" id="PTHR30154">
    <property type="entry name" value="LEUCINE-RESPONSIVE REGULATORY PROTEIN"/>
    <property type="match status" value="1"/>
</dbReference>
<dbReference type="InterPro" id="IPR019887">
    <property type="entry name" value="Tscrpt_reg_AsnC/Lrp_C"/>
</dbReference>
<dbReference type="GO" id="GO:0005829">
    <property type="term" value="C:cytosol"/>
    <property type="evidence" value="ECO:0007669"/>
    <property type="project" value="TreeGrafter"/>
</dbReference>
<gene>
    <name evidence="5" type="ORF">HHL15_21225</name>
</gene>
<reference evidence="5 6" key="1">
    <citation type="submission" date="2020-04" db="EMBL/GenBank/DDBJ databases">
        <title>Zoogloea sp. G-4-1-14 isolated from soil.</title>
        <authorList>
            <person name="Dahal R.H."/>
        </authorList>
    </citation>
    <scope>NUCLEOTIDE SEQUENCE [LARGE SCALE GENOMIC DNA]</scope>
    <source>
        <strain evidence="5 6">G-4-1-14</strain>
    </source>
</reference>
<dbReference type="GO" id="GO:0043200">
    <property type="term" value="P:response to amino acid"/>
    <property type="evidence" value="ECO:0007669"/>
    <property type="project" value="TreeGrafter"/>
</dbReference>
<dbReference type="GO" id="GO:0043565">
    <property type="term" value="F:sequence-specific DNA binding"/>
    <property type="evidence" value="ECO:0007669"/>
    <property type="project" value="InterPro"/>
</dbReference>
<name>A0A848G9W8_9RHOO</name>
<dbReference type="InterPro" id="IPR011991">
    <property type="entry name" value="ArsR-like_HTH"/>
</dbReference>
<accession>A0A848G9W8</accession>
<evidence type="ECO:0000313" key="5">
    <source>
        <dbReference type="EMBL" id="NML28289.1"/>
    </source>
</evidence>
<protein>
    <submittedName>
        <fullName evidence="5">Lrp/AsnC family transcriptional regulator</fullName>
    </submittedName>
</protein>
<dbReference type="EMBL" id="JABBGA010000024">
    <property type="protein sequence ID" value="NML28289.1"/>
    <property type="molecule type" value="Genomic_DNA"/>
</dbReference>